<name>A0A9D9EEZ8_9BACT</name>
<dbReference type="InterPro" id="IPR033803">
    <property type="entry name" value="CBD-like_Golvesin-Xly"/>
</dbReference>
<protein>
    <recommendedName>
        <fullName evidence="2">Fibronectin type-III domain-containing protein</fullName>
    </recommendedName>
</protein>
<evidence type="ECO:0000256" key="1">
    <source>
        <dbReference type="SAM" id="SignalP"/>
    </source>
</evidence>
<organism evidence="3 4">
    <name type="scientific">Candidatus Enterocola intestinipullorum</name>
    <dbReference type="NCBI Taxonomy" id="2840783"/>
    <lineage>
        <taxon>Bacteria</taxon>
        <taxon>Pseudomonadati</taxon>
        <taxon>Bacteroidota</taxon>
        <taxon>Bacteroidia</taxon>
        <taxon>Bacteroidales</taxon>
        <taxon>Candidatus Enterocola</taxon>
    </lineage>
</organism>
<keyword evidence="1" id="KW-0732">Signal</keyword>
<accession>A0A9D9EEZ8</accession>
<dbReference type="Proteomes" id="UP000823637">
    <property type="component" value="Unassembled WGS sequence"/>
</dbReference>
<feature type="chain" id="PRO_5038996898" description="Fibronectin type-III domain-containing protein" evidence="1">
    <location>
        <begin position="19"/>
        <end position="880"/>
    </location>
</feature>
<sequence length="880" mass="97664">MRKILIIILMLMVLPCFAARKPKPPVKYLQFEPNVQTKQVCYKVEDFEEKDGVLYFYFEESLSDMLFTERIVEDVYDALRRSLPSRYKKRSIKIISKNYPIEEFVPNHRRIAMKTDSARIGKPFAPHNVVSRLSLPYPAPASGLYGRNIVLWPSHGLYFNAAKDRWEWQRPRLFGTVEDLMSVDVCLNYLLPMLRNAGAEVFMPRERDIQTETADFAIERTEDSLHCTLKVPKAGYYWLKMWYTTDGNPSSEVKFSVSRNGIKTEYAVNGGVGNGTWIYMDKLYFDGEARADFAIGDGGGFCLDTLRIGGGFSASGNGMPAYVDGARYFLQASNVPDSILYCGKEGRTGDYYDDLYSRARWVNHLAGGSPVFPGRPGLQVPLDACLALHTDASQTADSGYEGSLVVCTADSLFPDGQSRLASNDLAYYVTEQIASDFGVADSLWAMRGIWHRLYVETRVPQIPVNIIEMWSHNNFEDVQRALDPRFRFRMARAVYKAVLKFLAEGNGRAYCVQPLPVSGFTALLAGDSARLSWRPVRDSHESTATPDAYVVYTRVGNGSFDNGVLVTDTAVCLPVVPDSIYSYKITAVNAGGESFPSEILSLCNVSDAKGTALVVNCFDRVGGPESFRTDSLAGFLYGRDFGVPYIRDLSYSGPQYEFRTVSCYAGNDYPGFGASMADGNEGMCIAGNTFDYPYVHGKALAANGYSFVSCSKQALEEMSVDLSSYPLMDVILGLQRTRDGFELLTPPLQDAVYAYLKSGRKLVISGAYVASDGGKFVRDVLRCKLRAPWEARDGRIESTSGDLSFSLCNRAGKDNYFVQSVESLSPVGKGGEVRLLYSQSRNPAAIRYKGHYDVTTLGFPFEAVIGDEARAALMQVLVAD</sequence>
<feature type="domain" description="Fibronectin type-III" evidence="2">
    <location>
        <begin position="513"/>
        <end position="608"/>
    </location>
</feature>
<dbReference type="CDD" id="cd00063">
    <property type="entry name" value="FN3"/>
    <property type="match status" value="1"/>
</dbReference>
<feature type="signal peptide" evidence="1">
    <location>
        <begin position="1"/>
        <end position="18"/>
    </location>
</feature>
<dbReference type="Gene3D" id="3.40.630.40">
    <property type="entry name" value="Zn-dependent exopeptidases"/>
    <property type="match status" value="1"/>
</dbReference>
<dbReference type="Gene3D" id="2.60.40.10">
    <property type="entry name" value="Immunoglobulins"/>
    <property type="match status" value="1"/>
</dbReference>
<dbReference type="SUPFAM" id="SSF53187">
    <property type="entry name" value="Zn-dependent exopeptidases"/>
    <property type="match status" value="1"/>
</dbReference>
<reference evidence="3" key="1">
    <citation type="submission" date="2020-10" db="EMBL/GenBank/DDBJ databases">
        <authorList>
            <person name="Gilroy R."/>
        </authorList>
    </citation>
    <scope>NUCLEOTIDE SEQUENCE</scope>
    <source>
        <strain evidence="3">D3-1215</strain>
    </source>
</reference>
<dbReference type="PROSITE" id="PS50853">
    <property type="entry name" value="FN3"/>
    <property type="match status" value="1"/>
</dbReference>
<reference evidence="3" key="2">
    <citation type="journal article" date="2021" name="PeerJ">
        <title>Extensive microbial diversity within the chicken gut microbiome revealed by metagenomics and culture.</title>
        <authorList>
            <person name="Gilroy R."/>
            <person name="Ravi A."/>
            <person name="Getino M."/>
            <person name="Pursley I."/>
            <person name="Horton D.L."/>
            <person name="Alikhan N.F."/>
            <person name="Baker D."/>
            <person name="Gharbi K."/>
            <person name="Hall N."/>
            <person name="Watson M."/>
            <person name="Adriaenssens E.M."/>
            <person name="Foster-Nyarko E."/>
            <person name="Jarju S."/>
            <person name="Secka A."/>
            <person name="Antonio M."/>
            <person name="Oren A."/>
            <person name="Chaudhuri R.R."/>
            <person name="La Ragione R."/>
            <person name="Hildebrand F."/>
            <person name="Pallen M.J."/>
        </authorList>
    </citation>
    <scope>NUCLEOTIDE SEQUENCE</scope>
    <source>
        <strain evidence="3">D3-1215</strain>
    </source>
</reference>
<evidence type="ECO:0000313" key="3">
    <source>
        <dbReference type="EMBL" id="MBO8446278.1"/>
    </source>
</evidence>
<evidence type="ECO:0000313" key="4">
    <source>
        <dbReference type="Proteomes" id="UP000823637"/>
    </source>
</evidence>
<dbReference type="InterPro" id="IPR036116">
    <property type="entry name" value="FN3_sf"/>
</dbReference>
<dbReference type="InterPro" id="IPR013783">
    <property type="entry name" value="Ig-like_fold"/>
</dbReference>
<gene>
    <name evidence="3" type="ORF">IAC32_00825</name>
</gene>
<evidence type="ECO:0000259" key="2">
    <source>
        <dbReference type="PROSITE" id="PS50853"/>
    </source>
</evidence>
<comment type="caution">
    <text evidence="3">The sequence shown here is derived from an EMBL/GenBank/DDBJ whole genome shotgun (WGS) entry which is preliminary data.</text>
</comment>
<dbReference type="Pfam" id="PF25275">
    <property type="entry name" value="Golvesin_C"/>
    <property type="match status" value="1"/>
</dbReference>
<dbReference type="InterPro" id="IPR003961">
    <property type="entry name" value="FN3_dom"/>
</dbReference>
<dbReference type="SUPFAM" id="SSF49265">
    <property type="entry name" value="Fibronectin type III"/>
    <property type="match status" value="1"/>
</dbReference>
<dbReference type="EMBL" id="JADIMR010000010">
    <property type="protein sequence ID" value="MBO8446278.1"/>
    <property type="molecule type" value="Genomic_DNA"/>
</dbReference>
<dbReference type="SMART" id="SM00060">
    <property type="entry name" value="FN3"/>
    <property type="match status" value="1"/>
</dbReference>
<dbReference type="AlphaFoldDB" id="A0A9D9EEZ8"/>
<proteinExistence type="predicted"/>